<dbReference type="Proteomes" id="UP000478052">
    <property type="component" value="Unassembled WGS sequence"/>
</dbReference>
<dbReference type="PANTHER" id="PTHR46585:SF1">
    <property type="entry name" value="CHROMO DOMAIN-CONTAINING PROTEIN"/>
    <property type="match status" value="1"/>
</dbReference>
<dbReference type="AlphaFoldDB" id="A0A6G0YPM6"/>
<comment type="caution">
    <text evidence="1">The sequence shown here is derived from an EMBL/GenBank/DDBJ whole genome shotgun (WGS) entry which is preliminary data.</text>
</comment>
<gene>
    <name evidence="1" type="ORF">FWK35_00006106</name>
</gene>
<dbReference type="InterPro" id="IPR036397">
    <property type="entry name" value="RNaseH_sf"/>
</dbReference>
<dbReference type="OrthoDB" id="6343797at2759"/>
<protein>
    <submittedName>
        <fullName evidence="1">TRPL translocation defect protein 14-like</fullName>
    </submittedName>
</protein>
<organism evidence="1 2">
    <name type="scientific">Aphis craccivora</name>
    <name type="common">Cowpea aphid</name>
    <dbReference type="NCBI Taxonomy" id="307492"/>
    <lineage>
        <taxon>Eukaryota</taxon>
        <taxon>Metazoa</taxon>
        <taxon>Ecdysozoa</taxon>
        <taxon>Arthropoda</taxon>
        <taxon>Hexapoda</taxon>
        <taxon>Insecta</taxon>
        <taxon>Pterygota</taxon>
        <taxon>Neoptera</taxon>
        <taxon>Paraneoptera</taxon>
        <taxon>Hemiptera</taxon>
        <taxon>Sternorrhyncha</taxon>
        <taxon>Aphidomorpha</taxon>
        <taxon>Aphidoidea</taxon>
        <taxon>Aphididae</taxon>
        <taxon>Aphidini</taxon>
        <taxon>Aphis</taxon>
        <taxon>Aphis</taxon>
    </lineage>
</organism>
<accession>A0A6G0YPM6</accession>
<dbReference type="Gene3D" id="3.30.420.10">
    <property type="entry name" value="Ribonuclease H-like superfamily/Ribonuclease H"/>
    <property type="match status" value="1"/>
</dbReference>
<proteinExistence type="predicted"/>
<evidence type="ECO:0000313" key="2">
    <source>
        <dbReference type="Proteomes" id="UP000478052"/>
    </source>
</evidence>
<reference evidence="1 2" key="1">
    <citation type="submission" date="2019-08" db="EMBL/GenBank/DDBJ databases">
        <title>Whole genome of Aphis craccivora.</title>
        <authorList>
            <person name="Voronova N.V."/>
            <person name="Shulinski R.S."/>
            <person name="Bandarenka Y.V."/>
            <person name="Zhorov D.G."/>
            <person name="Warner D."/>
        </authorList>
    </citation>
    <scope>NUCLEOTIDE SEQUENCE [LARGE SCALE GENOMIC DNA]</scope>
    <source>
        <strain evidence="1">180601</strain>
        <tissue evidence="1">Whole Body</tissue>
    </source>
</reference>
<dbReference type="GO" id="GO:0003676">
    <property type="term" value="F:nucleic acid binding"/>
    <property type="evidence" value="ECO:0007669"/>
    <property type="project" value="InterPro"/>
</dbReference>
<dbReference type="EMBL" id="VUJU01002987">
    <property type="protein sequence ID" value="KAF0759461.1"/>
    <property type="molecule type" value="Genomic_DNA"/>
</dbReference>
<sequence>MSTLECIANELHRPARKAFPKRSIITRFQDDLWQADLMDMQFHSKQNLGFKYILVFIDTICTNTKYVWVETLKNKTGKEYTKEAGCRQSGSAYISVANIRPSLHCGCPQPQSLKLAQVGGPSPLPDDLHGRLSGSLPADCVLGMGNGSATTP</sequence>
<name>A0A6G0YPM6_APHCR</name>
<evidence type="ECO:0000313" key="1">
    <source>
        <dbReference type="EMBL" id="KAF0759461.1"/>
    </source>
</evidence>
<dbReference type="PANTHER" id="PTHR46585">
    <property type="entry name" value="INTEGRASE CORE DOMAIN CONTAINING PROTEIN"/>
    <property type="match status" value="1"/>
</dbReference>
<keyword evidence="2" id="KW-1185">Reference proteome</keyword>